<dbReference type="EMBL" id="JAGKQH010000003">
    <property type="protein sequence ID" value="KAG6603774.1"/>
    <property type="molecule type" value="Genomic_DNA"/>
</dbReference>
<reference evidence="1 2" key="1">
    <citation type="journal article" date="2021" name="Hortic Res">
        <title>The domestication of Cucurbita argyrosperma as revealed by the genome of its wild relative.</title>
        <authorList>
            <person name="Barrera-Redondo J."/>
            <person name="Sanchez-de la Vega G."/>
            <person name="Aguirre-Liguori J.A."/>
            <person name="Castellanos-Morales G."/>
            <person name="Gutierrez-Guerrero Y.T."/>
            <person name="Aguirre-Dugua X."/>
            <person name="Aguirre-Planter E."/>
            <person name="Tenaillon M.I."/>
            <person name="Lira-Saade R."/>
            <person name="Eguiarte L.E."/>
        </authorList>
    </citation>
    <scope>NUCLEOTIDE SEQUENCE [LARGE SCALE GENOMIC DNA]</scope>
    <source>
        <strain evidence="1">JBR-2021</strain>
    </source>
</reference>
<evidence type="ECO:0000313" key="2">
    <source>
        <dbReference type="Proteomes" id="UP000685013"/>
    </source>
</evidence>
<evidence type="ECO:0000313" key="1">
    <source>
        <dbReference type="EMBL" id="KAG6603774.1"/>
    </source>
</evidence>
<sequence>MELPEVGGELSSLKLSLFTASRSMPVLQLPPQQRSHGTTKFGHRPPVLHENLAVRQRDDIGEFLVAIISENSQKAPIIKTFF</sequence>
<feature type="non-terminal residue" evidence="1">
    <location>
        <position position="1"/>
    </location>
</feature>
<accession>A0AAV6NVM7</accession>
<dbReference type="AlphaFoldDB" id="A0AAV6NVM7"/>
<dbReference type="Proteomes" id="UP000685013">
    <property type="component" value="Chromosome 3"/>
</dbReference>
<gene>
    <name evidence="1" type="ORF">SDJN03_04383</name>
</gene>
<organism evidence="1 2">
    <name type="scientific">Cucurbita argyrosperma subsp. sororia</name>
    <dbReference type="NCBI Taxonomy" id="37648"/>
    <lineage>
        <taxon>Eukaryota</taxon>
        <taxon>Viridiplantae</taxon>
        <taxon>Streptophyta</taxon>
        <taxon>Embryophyta</taxon>
        <taxon>Tracheophyta</taxon>
        <taxon>Spermatophyta</taxon>
        <taxon>Magnoliopsida</taxon>
        <taxon>eudicotyledons</taxon>
        <taxon>Gunneridae</taxon>
        <taxon>Pentapetalae</taxon>
        <taxon>rosids</taxon>
        <taxon>fabids</taxon>
        <taxon>Cucurbitales</taxon>
        <taxon>Cucurbitaceae</taxon>
        <taxon>Cucurbiteae</taxon>
        <taxon>Cucurbita</taxon>
    </lineage>
</organism>
<keyword evidence="2" id="KW-1185">Reference proteome</keyword>
<proteinExistence type="predicted"/>
<name>A0AAV6NVM7_9ROSI</name>
<protein>
    <submittedName>
        <fullName evidence="1">Uncharacterized protein</fullName>
    </submittedName>
</protein>
<comment type="caution">
    <text evidence="1">The sequence shown here is derived from an EMBL/GenBank/DDBJ whole genome shotgun (WGS) entry which is preliminary data.</text>
</comment>